<name>A0AAE1NQ04_9EUCA</name>
<sequence>SCQSLHILDLAIPEVIQNGTRSSVVLDCAYRYERYEKEDLGRVNLEYLATKDKYSRHRALEIQHPTTELTGLYTCLVSSFHDEEFASKRMIVYAPASSMNMTYTKPSATSVNISCEAHGLYPKPTLALRHSTTRTPVDSEVEVLDVEEGYSIYLQAMVEDRTLPRETIFECVLHIPDTEYQVRRSIIYLPGNKLVGDVEVAADGKDIVKIMSHRVRLNHDGVTCWIPEE</sequence>
<feature type="non-terminal residue" evidence="1">
    <location>
        <position position="1"/>
    </location>
</feature>
<evidence type="ECO:0000313" key="2">
    <source>
        <dbReference type="Proteomes" id="UP001292094"/>
    </source>
</evidence>
<gene>
    <name evidence="1" type="ORF">Pmani_033667</name>
</gene>
<keyword evidence="2" id="KW-1185">Reference proteome</keyword>
<dbReference type="EMBL" id="JAWZYT010004497">
    <property type="protein sequence ID" value="KAK4293648.1"/>
    <property type="molecule type" value="Genomic_DNA"/>
</dbReference>
<reference evidence="1" key="1">
    <citation type="submission" date="2023-11" db="EMBL/GenBank/DDBJ databases">
        <title>Genome assemblies of two species of porcelain crab, Petrolisthes cinctipes and Petrolisthes manimaculis (Anomura: Porcellanidae).</title>
        <authorList>
            <person name="Angst P."/>
        </authorList>
    </citation>
    <scope>NUCLEOTIDE SEQUENCE</scope>
    <source>
        <strain evidence="1">PB745_02</strain>
        <tissue evidence="1">Gill</tissue>
    </source>
</reference>
<evidence type="ECO:0000313" key="1">
    <source>
        <dbReference type="EMBL" id="KAK4293648.1"/>
    </source>
</evidence>
<dbReference type="PANTHER" id="PTHR21261">
    <property type="entry name" value="BEAT PROTEIN"/>
    <property type="match status" value="1"/>
</dbReference>
<dbReference type="PANTHER" id="PTHR21261:SF2">
    <property type="entry name" value="GH04238P-RELATED"/>
    <property type="match status" value="1"/>
</dbReference>
<evidence type="ECO:0008006" key="3">
    <source>
        <dbReference type="Google" id="ProtNLM"/>
    </source>
</evidence>
<accession>A0AAE1NQ04</accession>
<dbReference type="AlphaFoldDB" id="A0AAE1NQ04"/>
<protein>
    <recommendedName>
        <fullName evidence="3">Ig-like domain-containing protein</fullName>
    </recommendedName>
</protein>
<organism evidence="1 2">
    <name type="scientific">Petrolisthes manimaculis</name>
    <dbReference type="NCBI Taxonomy" id="1843537"/>
    <lineage>
        <taxon>Eukaryota</taxon>
        <taxon>Metazoa</taxon>
        <taxon>Ecdysozoa</taxon>
        <taxon>Arthropoda</taxon>
        <taxon>Crustacea</taxon>
        <taxon>Multicrustacea</taxon>
        <taxon>Malacostraca</taxon>
        <taxon>Eumalacostraca</taxon>
        <taxon>Eucarida</taxon>
        <taxon>Decapoda</taxon>
        <taxon>Pleocyemata</taxon>
        <taxon>Anomura</taxon>
        <taxon>Galatheoidea</taxon>
        <taxon>Porcellanidae</taxon>
        <taxon>Petrolisthes</taxon>
    </lineage>
</organism>
<proteinExistence type="predicted"/>
<comment type="caution">
    <text evidence="1">The sequence shown here is derived from an EMBL/GenBank/DDBJ whole genome shotgun (WGS) entry which is preliminary data.</text>
</comment>
<dbReference type="Proteomes" id="UP001292094">
    <property type="component" value="Unassembled WGS sequence"/>
</dbReference>